<gene>
    <name evidence="8" type="ORF">RND81_14G234800</name>
</gene>
<dbReference type="InterPro" id="IPR004367">
    <property type="entry name" value="Cyclin_C-dom"/>
</dbReference>
<feature type="domain" description="Cyclin C-terminal" evidence="7">
    <location>
        <begin position="179"/>
        <end position="292"/>
    </location>
</feature>
<organism evidence="8 9">
    <name type="scientific">Saponaria officinalis</name>
    <name type="common">Common soapwort</name>
    <name type="synonym">Lychnis saponaria</name>
    <dbReference type="NCBI Taxonomy" id="3572"/>
    <lineage>
        <taxon>Eukaryota</taxon>
        <taxon>Viridiplantae</taxon>
        <taxon>Streptophyta</taxon>
        <taxon>Embryophyta</taxon>
        <taxon>Tracheophyta</taxon>
        <taxon>Spermatophyta</taxon>
        <taxon>Magnoliopsida</taxon>
        <taxon>eudicotyledons</taxon>
        <taxon>Gunneridae</taxon>
        <taxon>Pentapetalae</taxon>
        <taxon>Caryophyllales</taxon>
        <taxon>Caryophyllaceae</taxon>
        <taxon>Caryophylleae</taxon>
        <taxon>Saponaria</taxon>
    </lineage>
</organism>
<evidence type="ECO:0000313" key="9">
    <source>
        <dbReference type="Proteomes" id="UP001443914"/>
    </source>
</evidence>
<comment type="similarity">
    <text evidence="1">Belongs to the cyclin family. Cyclin D subfamily.</text>
</comment>
<keyword evidence="2" id="KW-0132">Cell division</keyword>
<evidence type="ECO:0000259" key="7">
    <source>
        <dbReference type="SMART" id="SM01332"/>
    </source>
</evidence>
<dbReference type="InterPro" id="IPR006671">
    <property type="entry name" value="Cyclin_N"/>
</dbReference>
<protein>
    <recommendedName>
        <fullName evidence="10">B-like cyclin</fullName>
    </recommendedName>
</protein>
<evidence type="ECO:0000256" key="5">
    <source>
        <dbReference type="RuleBase" id="RU000383"/>
    </source>
</evidence>
<dbReference type="GO" id="GO:0010444">
    <property type="term" value="P:guard mother cell differentiation"/>
    <property type="evidence" value="ECO:0007669"/>
    <property type="project" value="UniProtKB-ARBA"/>
</dbReference>
<sequence>MAISCLFDELYCEEQNWDENDENEEIEYQNQNENTFLQPIMLLNQDIFWEDEELKTLFLKEKQSVFNSNVSLINGRKESVEWMLKVNLKYGFSALTTILSVNYFDRCIANIPFIQLSKPWTLQLAAVTCVSLAAKVEETCVPFLLDLQVEGANPVFEPRDVQKMELLVLSALEWKMHPVTPLSFLHHIIRRLGLTNHVHWEFLNKCEALLLSLLYDWRFVSYLPSVLASATMMHVIDQIEASNPLEYQTQLLSVLNISKEEVKECYELIVEKSSSMSTKNDISIYKRKFEQIIMPNSPSGVMDAYHFISESSNDSWAVDPVDNNPVSVSVSSSPVRKKGRVHEKPMPLQLPSMSRVFVDFVPSPR</sequence>
<feature type="domain" description="Cyclin-like" evidence="6">
    <location>
        <begin position="81"/>
        <end position="170"/>
    </location>
</feature>
<dbReference type="InterPro" id="IPR036915">
    <property type="entry name" value="Cyclin-like_sf"/>
</dbReference>
<dbReference type="SUPFAM" id="SSF47954">
    <property type="entry name" value="Cyclin-like"/>
    <property type="match status" value="2"/>
</dbReference>
<dbReference type="InterPro" id="IPR039361">
    <property type="entry name" value="Cyclin"/>
</dbReference>
<dbReference type="GO" id="GO:0051301">
    <property type="term" value="P:cell division"/>
    <property type="evidence" value="ECO:0007669"/>
    <property type="project" value="UniProtKB-KW"/>
</dbReference>
<evidence type="ECO:0000256" key="4">
    <source>
        <dbReference type="ARBA" id="ARBA00023306"/>
    </source>
</evidence>
<dbReference type="InterPro" id="IPR013763">
    <property type="entry name" value="Cyclin-like_dom"/>
</dbReference>
<dbReference type="CDD" id="cd20543">
    <property type="entry name" value="CYCLIN_AtCycD-like_rpt1"/>
    <property type="match status" value="1"/>
</dbReference>
<keyword evidence="9" id="KW-1185">Reference proteome</keyword>
<dbReference type="FunFam" id="1.10.472.10:FF:000070">
    <property type="entry name" value="CYCLIN D32"/>
    <property type="match status" value="1"/>
</dbReference>
<evidence type="ECO:0000313" key="8">
    <source>
        <dbReference type="EMBL" id="KAK9667125.1"/>
    </source>
</evidence>
<keyword evidence="4" id="KW-0131">Cell cycle</keyword>
<dbReference type="FunFam" id="1.10.472.10:FF:000060">
    <property type="entry name" value="D6-type cyclin"/>
    <property type="match status" value="1"/>
</dbReference>
<dbReference type="SMART" id="SM01332">
    <property type="entry name" value="Cyclin_C"/>
    <property type="match status" value="1"/>
</dbReference>
<evidence type="ECO:0000256" key="3">
    <source>
        <dbReference type="ARBA" id="ARBA00023127"/>
    </source>
</evidence>
<evidence type="ECO:0000256" key="2">
    <source>
        <dbReference type="ARBA" id="ARBA00022618"/>
    </source>
</evidence>
<evidence type="ECO:0008006" key="10">
    <source>
        <dbReference type="Google" id="ProtNLM"/>
    </source>
</evidence>
<comment type="caution">
    <text evidence="8">The sequence shown here is derived from an EMBL/GenBank/DDBJ whole genome shotgun (WGS) entry which is preliminary data.</text>
</comment>
<dbReference type="Proteomes" id="UP001443914">
    <property type="component" value="Unassembled WGS sequence"/>
</dbReference>
<accession>A0AAW1GQK1</accession>
<keyword evidence="3 5" id="KW-0195">Cyclin</keyword>
<proteinExistence type="inferred from homology"/>
<reference evidence="8" key="1">
    <citation type="submission" date="2024-03" db="EMBL/GenBank/DDBJ databases">
        <title>WGS assembly of Saponaria officinalis var. Norfolk2.</title>
        <authorList>
            <person name="Jenkins J."/>
            <person name="Shu S."/>
            <person name="Grimwood J."/>
            <person name="Barry K."/>
            <person name="Goodstein D."/>
            <person name="Schmutz J."/>
            <person name="Leebens-Mack J."/>
            <person name="Osbourn A."/>
        </authorList>
    </citation>
    <scope>NUCLEOTIDE SEQUENCE [LARGE SCALE GENOMIC DNA]</scope>
    <source>
        <strain evidence="8">JIC</strain>
    </source>
</reference>
<dbReference type="EMBL" id="JBDFQZ010000014">
    <property type="protein sequence ID" value="KAK9667125.1"/>
    <property type="molecule type" value="Genomic_DNA"/>
</dbReference>
<dbReference type="PANTHER" id="PTHR10177">
    <property type="entry name" value="CYCLINS"/>
    <property type="match status" value="1"/>
</dbReference>
<dbReference type="GO" id="GO:0048316">
    <property type="term" value="P:seed development"/>
    <property type="evidence" value="ECO:0007669"/>
    <property type="project" value="UniProtKB-ARBA"/>
</dbReference>
<dbReference type="CDD" id="cd20544">
    <property type="entry name" value="CYCLIN_AtCycD-like_rpt2"/>
    <property type="match status" value="1"/>
</dbReference>
<dbReference type="Gene3D" id="1.10.472.10">
    <property type="entry name" value="Cyclin-like"/>
    <property type="match status" value="2"/>
</dbReference>
<name>A0AAW1GQK1_SAPOF</name>
<dbReference type="AlphaFoldDB" id="A0AAW1GQK1"/>
<evidence type="ECO:0000259" key="6">
    <source>
        <dbReference type="SMART" id="SM00385"/>
    </source>
</evidence>
<dbReference type="Pfam" id="PF00134">
    <property type="entry name" value="Cyclin_N"/>
    <property type="match status" value="1"/>
</dbReference>
<dbReference type="SMART" id="SM00385">
    <property type="entry name" value="CYCLIN"/>
    <property type="match status" value="1"/>
</dbReference>
<dbReference type="Pfam" id="PF02984">
    <property type="entry name" value="Cyclin_C"/>
    <property type="match status" value="1"/>
</dbReference>
<evidence type="ECO:0000256" key="1">
    <source>
        <dbReference type="ARBA" id="ARBA00009065"/>
    </source>
</evidence>